<dbReference type="PROSITE" id="PS51737">
    <property type="entry name" value="RECOMBINASE_DNA_BIND"/>
    <property type="match status" value="1"/>
</dbReference>
<evidence type="ECO:0008006" key="7">
    <source>
        <dbReference type="Google" id="ProtNLM"/>
    </source>
</evidence>
<reference evidence="5 6" key="1">
    <citation type="journal article" date="2019" name="Int. J. Syst. Evol. Microbiol.">
        <title>The Global Catalogue of Microorganisms (GCM) 10K type strain sequencing project: providing services to taxonomists for standard genome sequencing and annotation.</title>
        <authorList>
            <consortium name="The Broad Institute Genomics Platform"/>
            <consortium name="The Broad Institute Genome Sequencing Center for Infectious Disease"/>
            <person name="Wu L."/>
            <person name="Ma J."/>
        </authorList>
    </citation>
    <scope>NUCLEOTIDE SEQUENCE [LARGE SCALE GENOMIC DNA]</scope>
    <source>
        <strain evidence="5 6">JCM 14560</strain>
    </source>
</reference>
<dbReference type="SUPFAM" id="SSF53041">
    <property type="entry name" value="Resolvase-like"/>
    <property type="match status" value="1"/>
</dbReference>
<evidence type="ECO:0000256" key="1">
    <source>
        <dbReference type="ARBA" id="ARBA00023125"/>
    </source>
</evidence>
<accession>A0ABN2Z357</accession>
<feature type="domain" description="Resolvase/invertase-type recombinase catalytic" evidence="3">
    <location>
        <begin position="21"/>
        <end position="166"/>
    </location>
</feature>
<dbReference type="InterPro" id="IPR011109">
    <property type="entry name" value="DNA_bind_recombinase_dom"/>
</dbReference>
<dbReference type="Proteomes" id="UP001422759">
    <property type="component" value="Unassembled WGS sequence"/>
</dbReference>
<dbReference type="PROSITE" id="PS51736">
    <property type="entry name" value="RECOMBINASES_3"/>
    <property type="match status" value="1"/>
</dbReference>
<dbReference type="Pfam" id="PF07508">
    <property type="entry name" value="Recombinase"/>
    <property type="match status" value="1"/>
</dbReference>
<keyword evidence="1" id="KW-0238">DNA-binding</keyword>
<dbReference type="EMBL" id="BAAANT010000006">
    <property type="protein sequence ID" value="GAA2135989.1"/>
    <property type="molecule type" value="Genomic_DNA"/>
</dbReference>
<dbReference type="InterPro" id="IPR038109">
    <property type="entry name" value="DNA_bind_recomb_sf"/>
</dbReference>
<evidence type="ECO:0000259" key="3">
    <source>
        <dbReference type="PROSITE" id="PS51736"/>
    </source>
</evidence>
<name>A0ABN2Z357_9ACTN</name>
<dbReference type="Gene3D" id="3.90.1750.20">
    <property type="entry name" value="Putative Large Serine Recombinase, Chain B, Domain 2"/>
    <property type="match status" value="1"/>
</dbReference>
<dbReference type="Pfam" id="PF00239">
    <property type="entry name" value="Resolvase"/>
    <property type="match status" value="1"/>
</dbReference>
<dbReference type="SMART" id="SM00857">
    <property type="entry name" value="Resolvase"/>
    <property type="match status" value="1"/>
</dbReference>
<keyword evidence="6" id="KW-1185">Reference proteome</keyword>
<dbReference type="PANTHER" id="PTHR30461">
    <property type="entry name" value="DNA-INVERTASE FROM LAMBDOID PROPHAGE"/>
    <property type="match status" value="1"/>
</dbReference>
<dbReference type="InterPro" id="IPR006119">
    <property type="entry name" value="Resolv_N"/>
</dbReference>
<dbReference type="CDD" id="cd00338">
    <property type="entry name" value="Ser_Recombinase"/>
    <property type="match status" value="1"/>
</dbReference>
<dbReference type="InterPro" id="IPR050639">
    <property type="entry name" value="SSR_resolvase"/>
</dbReference>
<comment type="caution">
    <text evidence="5">The sequence shown here is derived from an EMBL/GenBank/DDBJ whole genome shotgun (WGS) entry which is preliminary data.</text>
</comment>
<keyword evidence="2" id="KW-0233">DNA recombination</keyword>
<dbReference type="Gene3D" id="3.40.50.1390">
    <property type="entry name" value="Resolvase, N-terminal catalytic domain"/>
    <property type="match status" value="1"/>
</dbReference>
<protein>
    <recommendedName>
        <fullName evidence="7">DNA invertase Pin-like site-specific DNA recombinase</fullName>
    </recommendedName>
</protein>
<gene>
    <name evidence="5" type="ORF">GCM10009760_15140</name>
</gene>
<sequence length="506" mass="56029">MTSHTILIDSHMGLGVRTLDRYGLYERLSRATEASTSIERQDEAARAEVKRRGGRVVGAFVDEGVSGALSPMDRPAMKELLQQLSGMDAVMVWKIDRIARSFLGFAEIVKELDKHGVALVSATEPIDMTGPTGRAMAQMIAVFAELEREMIKARVADSMRKAKEENRFHGGRIPYGLTVADHPSGKGRVLVRDTHAVGVLREVLLWVLEGATMAECARRLNDRKEPTSRQRGAVLKGLAKAEAAQWRGVSVKRILASPTMLGYRPLPGGRVQTNDDGLSVLVWEPVFSRDEWDALQTCLAELEQGPRKAPAASHWLSGCLKCSVCGGNLKQWVSGTGLRAFTCRGRETAGHSPSVYVPAELVADWVREQFSVVYGILPEVERRWVPGSDASRELSEVRAVIRRLRDDRDVGLFDDDEDDYRERMARLVERRKVLQMVPQVEPHWEEDRTGRSLAEVWSGLSDERRGALMIEYGLALWVDPAPTKAKNTPINSRAQFGPSAPAVGSG</sequence>
<evidence type="ECO:0000256" key="2">
    <source>
        <dbReference type="ARBA" id="ARBA00023172"/>
    </source>
</evidence>
<proteinExistence type="predicted"/>
<dbReference type="PANTHER" id="PTHR30461:SF2">
    <property type="entry name" value="SERINE RECOMBINASE PINE-RELATED"/>
    <property type="match status" value="1"/>
</dbReference>
<evidence type="ECO:0000313" key="5">
    <source>
        <dbReference type="EMBL" id="GAA2135989.1"/>
    </source>
</evidence>
<evidence type="ECO:0000259" key="4">
    <source>
        <dbReference type="PROSITE" id="PS51737"/>
    </source>
</evidence>
<evidence type="ECO:0000313" key="6">
    <source>
        <dbReference type="Proteomes" id="UP001422759"/>
    </source>
</evidence>
<dbReference type="InterPro" id="IPR036162">
    <property type="entry name" value="Resolvase-like_N_sf"/>
</dbReference>
<organism evidence="5 6">
    <name type="scientific">Kitasatospora kazusensis</name>
    <dbReference type="NCBI Taxonomy" id="407974"/>
    <lineage>
        <taxon>Bacteria</taxon>
        <taxon>Bacillati</taxon>
        <taxon>Actinomycetota</taxon>
        <taxon>Actinomycetes</taxon>
        <taxon>Kitasatosporales</taxon>
        <taxon>Streptomycetaceae</taxon>
        <taxon>Kitasatospora</taxon>
    </lineage>
</organism>
<feature type="domain" description="Recombinase" evidence="4">
    <location>
        <begin position="174"/>
        <end position="308"/>
    </location>
</feature>